<organism evidence="1 2">
    <name type="scientific">Celeribacter arenosi</name>
    <dbReference type="NCBI Taxonomy" id="792649"/>
    <lineage>
        <taxon>Bacteria</taxon>
        <taxon>Pseudomonadati</taxon>
        <taxon>Pseudomonadota</taxon>
        <taxon>Alphaproteobacteria</taxon>
        <taxon>Rhodobacterales</taxon>
        <taxon>Roseobacteraceae</taxon>
        <taxon>Celeribacter</taxon>
    </lineage>
</organism>
<sequence>MDYFVGLDVSLRSAAVCVIDGEGRTVLERSSCRMKTAHCRHPTHRLDAAVSARFTAIRRWRNSWTLGSCRESKAASAKDWIKANFWLPNFSVAGVFSEGT</sequence>
<name>A0ABP7K5Z9_9RHOB</name>
<accession>A0ABP7K5Z9</accession>
<evidence type="ECO:0000313" key="2">
    <source>
        <dbReference type="Proteomes" id="UP001399917"/>
    </source>
</evidence>
<reference evidence="2" key="1">
    <citation type="journal article" date="2019" name="Int. J. Syst. Evol. Microbiol.">
        <title>The Global Catalogue of Microorganisms (GCM) 10K type strain sequencing project: providing services to taxonomists for standard genome sequencing and annotation.</title>
        <authorList>
            <consortium name="The Broad Institute Genomics Platform"/>
            <consortium name="The Broad Institute Genome Sequencing Center for Infectious Disease"/>
            <person name="Wu L."/>
            <person name="Ma J."/>
        </authorList>
    </citation>
    <scope>NUCLEOTIDE SEQUENCE [LARGE SCALE GENOMIC DNA]</scope>
    <source>
        <strain evidence="2">JCM 17190</strain>
    </source>
</reference>
<gene>
    <name evidence="1" type="ORF">GCM10022404_14440</name>
</gene>
<dbReference type="Proteomes" id="UP001399917">
    <property type="component" value="Unassembled WGS sequence"/>
</dbReference>
<protein>
    <recommendedName>
        <fullName evidence="3">Transposase</fullName>
    </recommendedName>
</protein>
<proteinExistence type="predicted"/>
<keyword evidence="2" id="KW-1185">Reference proteome</keyword>
<comment type="caution">
    <text evidence="1">The sequence shown here is derived from an EMBL/GenBank/DDBJ whole genome shotgun (WGS) entry which is preliminary data.</text>
</comment>
<dbReference type="EMBL" id="BAABDF010000006">
    <property type="protein sequence ID" value="GAA3865256.1"/>
    <property type="molecule type" value="Genomic_DNA"/>
</dbReference>
<evidence type="ECO:0008006" key="3">
    <source>
        <dbReference type="Google" id="ProtNLM"/>
    </source>
</evidence>
<evidence type="ECO:0000313" key="1">
    <source>
        <dbReference type="EMBL" id="GAA3865256.1"/>
    </source>
</evidence>